<evidence type="ECO:0000313" key="2">
    <source>
        <dbReference type="Proteomes" id="UP000663846"/>
    </source>
</evidence>
<proteinExistence type="predicted"/>
<accession>A0A8H3C1Q6</accession>
<gene>
    <name evidence="1" type="ORF">RDB_LOCUS172833</name>
</gene>
<dbReference type="Proteomes" id="UP000663846">
    <property type="component" value="Unassembled WGS sequence"/>
</dbReference>
<dbReference type="Gene3D" id="2.130.10.10">
    <property type="entry name" value="YVTN repeat-like/Quinoprotein amine dehydrogenase"/>
    <property type="match status" value="1"/>
</dbReference>
<organism evidence="1 2">
    <name type="scientific">Rhizoctonia solani</name>
    <dbReference type="NCBI Taxonomy" id="456999"/>
    <lineage>
        <taxon>Eukaryota</taxon>
        <taxon>Fungi</taxon>
        <taxon>Dikarya</taxon>
        <taxon>Basidiomycota</taxon>
        <taxon>Agaricomycotina</taxon>
        <taxon>Agaricomycetes</taxon>
        <taxon>Cantharellales</taxon>
        <taxon>Ceratobasidiaceae</taxon>
        <taxon>Rhizoctonia</taxon>
    </lineage>
</organism>
<reference evidence="1" key="1">
    <citation type="submission" date="2021-01" db="EMBL/GenBank/DDBJ databases">
        <authorList>
            <person name="Kaushik A."/>
        </authorList>
    </citation>
    <scope>NUCLEOTIDE SEQUENCE</scope>
    <source>
        <strain evidence="1">AG1-1C</strain>
    </source>
</reference>
<dbReference type="InterPro" id="IPR015943">
    <property type="entry name" value="WD40/YVTN_repeat-like_dom_sf"/>
</dbReference>
<sequence length="267" mass="29752">MLPFWPSEAPISEHYSARLQATISPEGTALQNRQPALLAEWRPFKSEIIYFATFLPDNNLLVGTQSKLCIADGSTGLLVSVICDIPVPDHSYESLLISRDVTHLSFILYGVLQVLNIQKTQLVVTIKPRWYPFSRFIAAVLVLSNTHILSLDSGDTIHLWRVDNGELVDGPFGLSLYKGDRLSRTTDVSPDGKYVVVPCRDNNMAIVSISDKSLSLYLQLCYDGSAPHEVGFSSDGQRVISVHTDLTFRIWDAVDGRPLLVYSLRTE</sequence>
<evidence type="ECO:0008006" key="3">
    <source>
        <dbReference type="Google" id="ProtNLM"/>
    </source>
</evidence>
<evidence type="ECO:0000313" key="1">
    <source>
        <dbReference type="EMBL" id="CAE6469576.1"/>
    </source>
</evidence>
<protein>
    <recommendedName>
        <fullName evidence="3">Vegetative incompatibility protein HET-E-1 [Podospora anserina]</fullName>
    </recommendedName>
</protein>
<comment type="caution">
    <text evidence="1">The sequence shown here is derived from an EMBL/GenBank/DDBJ whole genome shotgun (WGS) entry which is preliminary data.</text>
</comment>
<dbReference type="EMBL" id="CAJMWS010000937">
    <property type="protein sequence ID" value="CAE6469576.1"/>
    <property type="molecule type" value="Genomic_DNA"/>
</dbReference>
<dbReference type="SUPFAM" id="SSF82171">
    <property type="entry name" value="DPP6 N-terminal domain-like"/>
    <property type="match status" value="1"/>
</dbReference>
<dbReference type="AlphaFoldDB" id="A0A8H3C1Q6"/>
<name>A0A8H3C1Q6_9AGAM</name>